<dbReference type="RefSeq" id="WP_132317665.1">
    <property type="nucleotide sequence ID" value="NZ_SMKR01000022.1"/>
</dbReference>
<keyword evidence="1" id="KW-0812">Transmembrane</keyword>
<protein>
    <recommendedName>
        <fullName evidence="4">DUF4175 domain-containing protein</fullName>
    </recommendedName>
</protein>
<dbReference type="Proteomes" id="UP000295172">
    <property type="component" value="Unassembled WGS sequence"/>
</dbReference>
<evidence type="ECO:0000256" key="1">
    <source>
        <dbReference type="SAM" id="Phobius"/>
    </source>
</evidence>
<keyword evidence="1" id="KW-0472">Membrane</keyword>
<proteinExistence type="predicted"/>
<dbReference type="OrthoDB" id="3698947at2"/>
<reference evidence="2 3" key="1">
    <citation type="submission" date="2019-02" db="EMBL/GenBank/DDBJ databases">
        <title>Draft genome sequences of novel Actinobacteria.</title>
        <authorList>
            <person name="Sahin N."/>
            <person name="Ay H."/>
            <person name="Saygin H."/>
        </authorList>
    </citation>
    <scope>NUCLEOTIDE SEQUENCE [LARGE SCALE GENOMIC DNA]</scope>
    <source>
        <strain evidence="2 3">16K104</strain>
    </source>
</reference>
<evidence type="ECO:0000313" key="3">
    <source>
        <dbReference type="Proteomes" id="UP000295172"/>
    </source>
</evidence>
<dbReference type="AlphaFoldDB" id="A0A4R4XD47"/>
<comment type="caution">
    <text evidence="2">The sequence shown here is derived from an EMBL/GenBank/DDBJ whole genome shotgun (WGS) entry which is preliminary data.</text>
</comment>
<sequence>MTGDPAPSRDPFRWIWRASLFVFGSVVLLNLAVAYLQPILPWLVGAAGIALVLWVVATVIRWRRNRW</sequence>
<accession>A0A4R4XD47</accession>
<name>A0A4R4XD47_9ACTN</name>
<dbReference type="EMBL" id="SMKR01000022">
    <property type="protein sequence ID" value="TDD28362.1"/>
    <property type="molecule type" value="Genomic_DNA"/>
</dbReference>
<evidence type="ECO:0008006" key="4">
    <source>
        <dbReference type="Google" id="ProtNLM"/>
    </source>
</evidence>
<evidence type="ECO:0000313" key="2">
    <source>
        <dbReference type="EMBL" id="TDD28362.1"/>
    </source>
</evidence>
<keyword evidence="1" id="KW-1133">Transmembrane helix</keyword>
<organism evidence="2 3">
    <name type="scientific">Kribbella turkmenica</name>
    <dbReference type="NCBI Taxonomy" id="2530375"/>
    <lineage>
        <taxon>Bacteria</taxon>
        <taxon>Bacillati</taxon>
        <taxon>Actinomycetota</taxon>
        <taxon>Actinomycetes</taxon>
        <taxon>Propionibacteriales</taxon>
        <taxon>Kribbellaceae</taxon>
        <taxon>Kribbella</taxon>
    </lineage>
</organism>
<keyword evidence="3" id="KW-1185">Reference proteome</keyword>
<feature type="transmembrane region" description="Helical" evidence="1">
    <location>
        <begin position="42"/>
        <end position="62"/>
    </location>
</feature>
<gene>
    <name evidence="2" type="ORF">E1218_07530</name>
</gene>
<feature type="transmembrane region" description="Helical" evidence="1">
    <location>
        <begin position="14"/>
        <end position="36"/>
    </location>
</feature>